<dbReference type="Proteomes" id="UP000663833">
    <property type="component" value="Unassembled WGS sequence"/>
</dbReference>
<dbReference type="AlphaFoldDB" id="A0A820KZQ9"/>
<dbReference type="Proteomes" id="UP000663851">
    <property type="component" value="Unassembled WGS sequence"/>
</dbReference>
<comment type="caution">
    <text evidence="4">The sequence shown here is derived from an EMBL/GenBank/DDBJ whole genome shotgun (WGS) entry which is preliminary data.</text>
</comment>
<evidence type="ECO:0000313" key="4">
    <source>
        <dbReference type="EMBL" id="CAF4348045.1"/>
    </source>
</evidence>
<evidence type="ECO:0000313" key="1">
    <source>
        <dbReference type="EMBL" id="CAF3455326.1"/>
    </source>
</evidence>
<dbReference type="EMBL" id="CAJOBP010001565">
    <property type="protein sequence ID" value="CAF4294333.1"/>
    <property type="molecule type" value="Genomic_DNA"/>
</dbReference>
<reference evidence="4" key="1">
    <citation type="submission" date="2021-02" db="EMBL/GenBank/DDBJ databases">
        <authorList>
            <person name="Nowell W R."/>
        </authorList>
    </citation>
    <scope>NUCLEOTIDE SEQUENCE</scope>
</reference>
<organism evidence="4 5">
    <name type="scientific">Rotaria socialis</name>
    <dbReference type="NCBI Taxonomy" id="392032"/>
    <lineage>
        <taxon>Eukaryota</taxon>
        <taxon>Metazoa</taxon>
        <taxon>Spiralia</taxon>
        <taxon>Gnathifera</taxon>
        <taxon>Rotifera</taxon>
        <taxon>Eurotatoria</taxon>
        <taxon>Bdelloidea</taxon>
        <taxon>Philodinida</taxon>
        <taxon>Philodinidae</taxon>
        <taxon>Rotaria</taxon>
    </lineage>
</organism>
<evidence type="ECO:0000313" key="5">
    <source>
        <dbReference type="Proteomes" id="UP000663851"/>
    </source>
</evidence>
<evidence type="ECO:0000313" key="2">
    <source>
        <dbReference type="EMBL" id="CAF3579011.1"/>
    </source>
</evidence>
<dbReference type="Proteomes" id="UP000663825">
    <property type="component" value="Unassembled WGS sequence"/>
</dbReference>
<dbReference type="EMBL" id="CAJOBO010001179">
    <property type="protein sequence ID" value="CAF4348045.1"/>
    <property type="molecule type" value="Genomic_DNA"/>
</dbReference>
<dbReference type="EMBL" id="CAJNXB010005908">
    <property type="protein sequence ID" value="CAF3455326.1"/>
    <property type="molecule type" value="Genomic_DNA"/>
</dbReference>
<evidence type="ECO:0000313" key="6">
    <source>
        <dbReference type="Proteomes" id="UP000663873"/>
    </source>
</evidence>
<evidence type="ECO:0000313" key="3">
    <source>
        <dbReference type="EMBL" id="CAF4294333.1"/>
    </source>
</evidence>
<dbReference type="Proteomes" id="UP000663873">
    <property type="component" value="Unassembled WGS sequence"/>
</dbReference>
<protein>
    <submittedName>
        <fullName evidence="4">Uncharacterized protein</fullName>
    </submittedName>
</protein>
<dbReference type="EMBL" id="CAJNYD010004209">
    <property type="protein sequence ID" value="CAF3579011.1"/>
    <property type="molecule type" value="Genomic_DNA"/>
</dbReference>
<sequence length="222" mass="25262">MGLVSTKYTNRKRDKIKRVIHDQHTQTDNTLSTITNGSSKECNHHVSPHRHIQASPVFSSHFNNYRNISNSNGDLSSYDRMITRNDTYRTSSSSIVENVSHHEHRTFTRVQSSLTINGNEHSYQEVERSTSIPADLFLIDISNEKVCIGESISMNIRHLFMNMPADSDAQLLVPVHTETSSKATHIHENLLDYIPNVCERYQNITLGPDQTTHNTLHVSLPL</sequence>
<gene>
    <name evidence="4" type="ORF">HFQ381_LOCUS16550</name>
    <name evidence="2" type="ORF">LUA448_LOCUS29346</name>
    <name evidence="1" type="ORF">TIS948_LOCUS32239</name>
    <name evidence="3" type="ORF">UJA718_LOCUS12222</name>
</gene>
<proteinExistence type="predicted"/>
<name>A0A820KZQ9_9BILA</name>
<dbReference type="OrthoDB" id="10005405at2759"/>
<keyword evidence="6" id="KW-1185">Reference proteome</keyword>
<accession>A0A820KZQ9</accession>